<reference evidence="1 2" key="2">
    <citation type="submission" date="2018-11" db="EMBL/GenBank/DDBJ databases">
        <authorList>
            <consortium name="Pathogen Informatics"/>
        </authorList>
    </citation>
    <scope>NUCLEOTIDE SEQUENCE [LARGE SCALE GENOMIC DNA]</scope>
</reference>
<name>A0A0R3X5Y1_HYDTA</name>
<dbReference type="OrthoDB" id="1925699at2759"/>
<dbReference type="WBParaSite" id="TTAC_0000889701-mRNA-1">
    <property type="protein sequence ID" value="TTAC_0000889701-mRNA-1"/>
    <property type="gene ID" value="TTAC_0000889701"/>
</dbReference>
<reference evidence="3" key="1">
    <citation type="submission" date="2017-02" db="UniProtKB">
        <authorList>
            <consortium name="WormBaseParasite"/>
        </authorList>
    </citation>
    <scope>IDENTIFICATION</scope>
</reference>
<sequence length="155" mass="16780">MAKVGNGFQVGLSWIPMSGREIPCGAIEVDDGIFVARGELDGEKIPGKYVARYQTCYVPYGGKEHELQECEILCDTSVGCDGSCYKWVRDSDGDVPKHAIVAGVANDGQPLFVCKAPVEGELCVGKVHKGHSSAYIPYGGEEHSVENYEVLVLRK</sequence>
<accession>A0A0R3X5Y1</accession>
<dbReference type="EMBL" id="UYWX01020616">
    <property type="protein sequence ID" value="VDM33557.1"/>
    <property type="molecule type" value="Genomic_DNA"/>
</dbReference>
<dbReference type="PANTHER" id="PTHR31649">
    <property type="entry name" value="AGAP009604-PA"/>
    <property type="match status" value="1"/>
</dbReference>
<dbReference type="AlphaFoldDB" id="A0A0R3X5Y1"/>
<evidence type="ECO:0000313" key="1">
    <source>
        <dbReference type="EMBL" id="VDM33557.1"/>
    </source>
</evidence>
<keyword evidence="2" id="KW-1185">Reference proteome</keyword>
<proteinExistence type="predicted"/>
<dbReference type="Pfam" id="PF11901">
    <property type="entry name" value="DM9"/>
    <property type="match status" value="1"/>
</dbReference>
<dbReference type="InterPro" id="IPR006616">
    <property type="entry name" value="DM9_repeat"/>
</dbReference>
<evidence type="ECO:0000313" key="2">
    <source>
        <dbReference type="Proteomes" id="UP000274429"/>
    </source>
</evidence>
<dbReference type="SMART" id="SM00696">
    <property type="entry name" value="DM9"/>
    <property type="match status" value="2"/>
</dbReference>
<dbReference type="STRING" id="6205.A0A0R3X5Y1"/>
<evidence type="ECO:0000313" key="3">
    <source>
        <dbReference type="WBParaSite" id="TTAC_0000889701-mRNA-1"/>
    </source>
</evidence>
<organism evidence="3">
    <name type="scientific">Hydatigena taeniaeformis</name>
    <name type="common">Feline tapeworm</name>
    <name type="synonym">Taenia taeniaeformis</name>
    <dbReference type="NCBI Taxonomy" id="6205"/>
    <lineage>
        <taxon>Eukaryota</taxon>
        <taxon>Metazoa</taxon>
        <taxon>Spiralia</taxon>
        <taxon>Lophotrochozoa</taxon>
        <taxon>Platyhelminthes</taxon>
        <taxon>Cestoda</taxon>
        <taxon>Eucestoda</taxon>
        <taxon>Cyclophyllidea</taxon>
        <taxon>Taeniidae</taxon>
        <taxon>Hydatigera</taxon>
    </lineage>
</organism>
<gene>
    <name evidence="1" type="ORF">TTAC_LOCUS8882</name>
</gene>
<protein>
    <submittedName>
        <fullName evidence="3">DUF3421 domain-containing protein</fullName>
    </submittedName>
</protein>
<dbReference type="Proteomes" id="UP000274429">
    <property type="component" value="Unassembled WGS sequence"/>
</dbReference>
<dbReference type="PANTHER" id="PTHR31649:SF1">
    <property type="entry name" value="FARNESOIC ACID O-METHYL TRANSFERASE DOMAIN-CONTAINING PROTEIN"/>
    <property type="match status" value="1"/>
</dbReference>